<evidence type="ECO:0000259" key="1">
    <source>
        <dbReference type="Pfam" id="PF12867"/>
    </source>
</evidence>
<dbReference type="Proteomes" id="UP000435187">
    <property type="component" value="Unassembled WGS sequence"/>
</dbReference>
<dbReference type="Gene3D" id="1.20.120.450">
    <property type="entry name" value="dinb family like domain"/>
    <property type="match status" value="1"/>
</dbReference>
<reference evidence="2 3" key="1">
    <citation type="submission" date="2019-10" db="EMBL/GenBank/DDBJ databases">
        <title>Gracilibacillus salitolerans sp. nov., a moderate halophile isolated from a saline soil in northwest China.</title>
        <authorList>
            <person name="Gan L."/>
        </authorList>
    </citation>
    <scope>NUCLEOTIDE SEQUENCE [LARGE SCALE GENOMIC DNA]</scope>
    <source>
        <strain evidence="2 3">TP2-8</strain>
    </source>
</reference>
<dbReference type="InterPro" id="IPR024775">
    <property type="entry name" value="DinB-like"/>
</dbReference>
<organism evidence="2 3">
    <name type="scientific">Gracilibacillus thailandensis</name>
    <dbReference type="NCBI Taxonomy" id="563735"/>
    <lineage>
        <taxon>Bacteria</taxon>
        <taxon>Bacillati</taxon>
        <taxon>Bacillota</taxon>
        <taxon>Bacilli</taxon>
        <taxon>Bacillales</taxon>
        <taxon>Bacillaceae</taxon>
        <taxon>Gracilibacillus</taxon>
    </lineage>
</organism>
<gene>
    <name evidence="2" type="ORF">GH885_02400</name>
</gene>
<dbReference type="SUPFAM" id="SSF109854">
    <property type="entry name" value="DinB/YfiT-like putative metalloenzymes"/>
    <property type="match status" value="1"/>
</dbReference>
<sequence>MNRPESNEYADYYATYVSMVPEGNMMDILQMQREDLLKRLNNLSEEQANFRYGPEKWSIKEVIGHLADTERYMAYRLFCIARGEKANLPGHNEEDFVKEAMFDTYSLSTLLEDYVSVRNTTLQLLKNLRNDVWTNWGNANGFPVTVRALAFIVAGHELHHLKILTERYFQNEDFPV</sequence>
<accession>A0A6N7R2J0</accession>
<evidence type="ECO:0000313" key="3">
    <source>
        <dbReference type="Proteomes" id="UP000435187"/>
    </source>
</evidence>
<evidence type="ECO:0000313" key="2">
    <source>
        <dbReference type="EMBL" id="MRI65196.1"/>
    </source>
</evidence>
<proteinExistence type="predicted"/>
<dbReference type="RefSeq" id="WP_153834058.1">
    <property type="nucleotide sequence ID" value="NZ_JBHUMW010000064.1"/>
</dbReference>
<comment type="caution">
    <text evidence="2">The sequence shown here is derived from an EMBL/GenBank/DDBJ whole genome shotgun (WGS) entry which is preliminary data.</text>
</comment>
<keyword evidence="3" id="KW-1185">Reference proteome</keyword>
<dbReference type="Pfam" id="PF12867">
    <property type="entry name" value="DinB_2"/>
    <property type="match status" value="1"/>
</dbReference>
<name>A0A6N7R2J0_9BACI</name>
<feature type="domain" description="DinB-like" evidence="1">
    <location>
        <begin position="29"/>
        <end position="163"/>
    </location>
</feature>
<dbReference type="AlphaFoldDB" id="A0A6N7R2J0"/>
<dbReference type="InterPro" id="IPR034660">
    <property type="entry name" value="DinB/YfiT-like"/>
</dbReference>
<protein>
    <submittedName>
        <fullName evidence="2">DUF664 domain-containing protein</fullName>
    </submittedName>
</protein>
<dbReference type="EMBL" id="WJEE01000002">
    <property type="protein sequence ID" value="MRI65196.1"/>
    <property type="molecule type" value="Genomic_DNA"/>
</dbReference>